<dbReference type="EMBL" id="CP090895">
    <property type="protein sequence ID" value="ULT87888.1"/>
    <property type="molecule type" value="Genomic_DNA"/>
</dbReference>
<accession>A0AAE8ZYN8</accession>
<evidence type="ECO:0000313" key="3">
    <source>
        <dbReference type="Proteomes" id="UP000827892"/>
    </source>
</evidence>
<dbReference type="Proteomes" id="UP000827892">
    <property type="component" value="Chromosome V"/>
</dbReference>
<proteinExistence type="predicted"/>
<feature type="transmembrane region" description="Helical" evidence="1">
    <location>
        <begin position="92"/>
        <end position="115"/>
    </location>
</feature>
<gene>
    <name evidence="2" type="ORF">L3Y34_007219</name>
</gene>
<feature type="transmembrane region" description="Helical" evidence="1">
    <location>
        <begin position="48"/>
        <end position="72"/>
    </location>
</feature>
<feature type="transmembrane region" description="Helical" evidence="1">
    <location>
        <begin position="22"/>
        <end position="42"/>
    </location>
</feature>
<dbReference type="AlphaFoldDB" id="A0AAE8ZYN8"/>
<reference evidence="2 3" key="1">
    <citation type="submission" date="2022-02" db="EMBL/GenBank/DDBJ databases">
        <title>Chromosome-level reference genomes for two strains of Caenorhabditis briggsae: an improved platform for comparative genomics.</title>
        <authorList>
            <person name="Stevens L."/>
            <person name="Andersen E.C."/>
        </authorList>
    </citation>
    <scope>NUCLEOTIDE SEQUENCE [LARGE SCALE GENOMIC DNA]</scope>
    <source>
        <strain evidence="2">QX1410_ONT</strain>
        <tissue evidence="2">Whole-organism</tissue>
    </source>
</reference>
<evidence type="ECO:0000313" key="2">
    <source>
        <dbReference type="EMBL" id="ULT87888.1"/>
    </source>
</evidence>
<keyword evidence="1" id="KW-0812">Transmembrane</keyword>
<sequence>MLICYKASAEVFVWRLMRGSQFWMMLKLSVTILWVGYDLVIRGEIGELLISCSLCLKFSTTIFLFISLLFLIPKFFLASMKLKNASVLEKVLFFHVFGMIVGKTILAIVISFLDYFEVDQYLLMTTFLFVDPIMIGTIAQVSEILFYRPRKQKINSMEMMFDIRKSSE</sequence>
<protein>
    <submittedName>
        <fullName evidence="2">Uncharacterized protein</fullName>
    </submittedName>
</protein>
<name>A0AAE8ZYN8_CAEBR</name>
<organism evidence="2 3">
    <name type="scientific">Caenorhabditis briggsae</name>
    <dbReference type="NCBI Taxonomy" id="6238"/>
    <lineage>
        <taxon>Eukaryota</taxon>
        <taxon>Metazoa</taxon>
        <taxon>Ecdysozoa</taxon>
        <taxon>Nematoda</taxon>
        <taxon>Chromadorea</taxon>
        <taxon>Rhabditida</taxon>
        <taxon>Rhabditina</taxon>
        <taxon>Rhabditomorpha</taxon>
        <taxon>Rhabditoidea</taxon>
        <taxon>Rhabditidae</taxon>
        <taxon>Peloderinae</taxon>
        <taxon>Caenorhabditis</taxon>
    </lineage>
</organism>
<evidence type="ECO:0000256" key="1">
    <source>
        <dbReference type="SAM" id="Phobius"/>
    </source>
</evidence>
<keyword evidence="1" id="KW-1133">Transmembrane helix</keyword>
<keyword evidence="1" id="KW-0472">Membrane</keyword>
<feature type="transmembrane region" description="Helical" evidence="1">
    <location>
        <begin position="121"/>
        <end position="147"/>
    </location>
</feature>